<evidence type="ECO:0000259" key="30">
    <source>
        <dbReference type="Pfam" id="PF17092"/>
    </source>
</evidence>
<comment type="catalytic activity">
    <reaction evidence="25">
        <text>[GlcNAc-(1-&gt;4)-Mur2Ac(oyl-L-Ala-gamma-D-Glu-L-Lys-D-Ala-D-Ala)](n)-di-trans,octa-cis-undecaprenyl diphosphate + beta-D-GlcNAc-(1-&gt;4)-Mur2Ac(oyl-L-Ala-gamma-D-Glu-L-Lys-D-Ala-D-Ala)-di-trans,octa-cis-undecaprenyl diphosphate = [GlcNAc-(1-&gt;4)-Mur2Ac(oyl-L-Ala-gamma-D-Glu-L-Lys-D-Ala-D-Ala)](n+1)-di-trans,octa-cis-undecaprenyl diphosphate + di-trans,octa-cis-undecaprenyl diphosphate + H(+)</text>
        <dbReference type="Rhea" id="RHEA:23708"/>
        <dbReference type="Rhea" id="RHEA-COMP:9602"/>
        <dbReference type="Rhea" id="RHEA-COMP:9603"/>
        <dbReference type="ChEBI" id="CHEBI:15378"/>
        <dbReference type="ChEBI" id="CHEBI:58405"/>
        <dbReference type="ChEBI" id="CHEBI:60033"/>
        <dbReference type="ChEBI" id="CHEBI:78435"/>
        <dbReference type="EC" id="2.4.99.28"/>
    </reaction>
</comment>
<dbReference type="AlphaFoldDB" id="A0A1R1ICL8"/>
<keyword evidence="9" id="KW-0121">Carboxypeptidase</keyword>
<evidence type="ECO:0000256" key="6">
    <source>
        <dbReference type="ARBA" id="ARBA00018638"/>
    </source>
</evidence>
<evidence type="ECO:0000313" key="31">
    <source>
        <dbReference type="EMBL" id="OMG56516.1"/>
    </source>
</evidence>
<keyword evidence="11" id="KW-0328">Glycosyltransferase</keyword>
<dbReference type="GO" id="GO:0008658">
    <property type="term" value="F:penicillin binding"/>
    <property type="evidence" value="ECO:0007669"/>
    <property type="project" value="InterPro"/>
</dbReference>
<evidence type="ECO:0000256" key="21">
    <source>
        <dbReference type="ARBA" id="ARBA00023268"/>
    </source>
</evidence>
<evidence type="ECO:0000313" key="32">
    <source>
        <dbReference type="Proteomes" id="UP000187526"/>
    </source>
</evidence>
<dbReference type="Pfam" id="PF00905">
    <property type="entry name" value="Transpeptidase"/>
    <property type="match status" value="1"/>
</dbReference>
<keyword evidence="15" id="KW-0133">Cell shape</keyword>
<dbReference type="PANTHER" id="PTHR32282">
    <property type="entry name" value="BINDING PROTEIN TRANSPEPTIDASE, PUTATIVE-RELATED"/>
    <property type="match status" value="1"/>
</dbReference>
<dbReference type="InterPro" id="IPR001460">
    <property type="entry name" value="PCN-bd_Tpept"/>
</dbReference>
<dbReference type="Gene3D" id="1.10.3810.10">
    <property type="entry name" value="Biosynthetic peptidoglycan transglycosylase-like"/>
    <property type="match status" value="1"/>
</dbReference>
<feature type="domain" description="Penicillin-binding protein OB-like" evidence="30">
    <location>
        <begin position="335"/>
        <end position="439"/>
    </location>
</feature>
<keyword evidence="14" id="KW-0378">Hydrolase</keyword>
<evidence type="ECO:0000256" key="4">
    <source>
        <dbReference type="ARBA" id="ARBA00007739"/>
    </source>
</evidence>
<evidence type="ECO:0000259" key="28">
    <source>
        <dbReference type="Pfam" id="PF00905"/>
    </source>
</evidence>
<gene>
    <name evidence="31" type="ORF">BJN45_02545</name>
</gene>
<feature type="domain" description="Glycosyl transferase family 51" evidence="29">
    <location>
        <begin position="76"/>
        <end position="249"/>
    </location>
</feature>
<dbReference type="RefSeq" id="WP_076091734.1">
    <property type="nucleotide sequence ID" value="NZ_MTHD01000001.1"/>
</dbReference>
<dbReference type="Pfam" id="PF00912">
    <property type="entry name" value="Transgly"/>
    <property type="match status" value="1"/>
</dbReference>
<evidence type="ECO:0000256" key="27">
    <source>
        <dbReference type="SAM" id="Phobius"/>
    </source>
</evidence>
<dbReference type="Proteomes" id="UP000187526">
    <property type="component" value="Unassembled WGS sequence"/>
</dbReference>
<dbReference type="UniPathway" id="UPA00219"/>
<dbReference type="Pfam" id="PF17092">
    <property type="entry name" value="PCB_OB"/>
    <property type="match status" value="1"/>
</dbReference>
<comment type="caution">
    <text evidence="31">The sequence shown here is derived from an EMBL/GenBank/DDBJ whole genome shotgun (WGS) entry which is preliminary data.</text>
</comment>
<keyword evidence="16" id="KW-0735">Signal-anchor</keyword>
<keyword evidence="32" id="KW-1185">Reference proteome</keyword>
<keyword evidence="22" id="KW-0961">Cell wall biogenesis/degradation</keyword>
<evidence type="ECO:0000256" key="3">
    <source>
        <dbReference type="ARBA" id="ARBA00007090"/>
    </source>
</evidence>
<dbReference type="FunFam" id="1.10.3810.10:FF:000003">
    <property type="entry name" value="Penicillin-binding protein 1a"/>
    <property type="match status" value="1"/>
</dbReference>
<feature type="domain" description="Penicillin-binding protein transpeptidase" evidence="28">
    <location>
        <begin position="442"/>
        <end position="684"/>
    </location>
</feature>
<keyword evidence="19 27" id="KW-0472">Membrane</keyword>
<evidence type="ECO:0000256" key="15">
    <source>
        <dbReference type="ARBA" id="ARBA00022960"/>
    </source>
</evidence>
<dbReference type="SUPFAM" id="SSF56601">
    <property type="entry name" value="beta-lactamase/transpeptidase-like"/>
    <property type="match status" value="1"/>
</dbReference>
<dbReference type="GO" id="GO:0006508">
    <property type="term" value="P:proteolysis"/>
    <property type="evidence" value="ECO:0007669"/>
    <property type="project" value="UniProtKB-KW"/>
</dbReference>
<dbReference type="InterPro" id="IPR023346">
    <property type="entry name" value="Lysozyme-like_dom_sf"/>
</dbReference>
<dbReference type="Gene3D" id="3.40.710.10">
    <property type="entry name" value="DD-peptidase/beta-lactamase superfamily"/>
    <property type="match status" value="2"/>
</dbReference>
<keyword evidence="12" id="KW-0808">Transferase</keyword>
<keyword evidence="13 27" id="KW-0812">Transmembrane</keyword>
<evidence type="ECO:0000256" key="18">
    <source>
        <dbReference type="ARBA" id="ARBA00022989"/>
    </source>
</evidence>
<keyword evidence="8" id="KW-0997">Cell inner membrane</keyword>
<dbReference type="InterPro" id="IPR050396">
    <property type="entry name" value="Glycosyltr_51/Transpeptidase"/>
</dbReference>
<keyword evidence="18 27" id="KW-1133">Transmembrane helix</keyword>
<evidence type="ECO:0000256" key="14">
    <source>
        <dbReference type="ARBA" id="ARBA00022801"/>
    </source>
</evidence>
<dbReference type="OrthoDB" id="9766909at2"/>
<evidence type="ECO:0000256" key="17">
    <source>
        <dbReference type="ARBA" id="ARBA00022984"/>
    </source>
</evidence>
<evidence type="ECO:0000256" key="5">
    <source>
        <dbReference type="ARBA" id="ARBA00012448"/>
    </source>
</evidence>
<comment type="catalytic activity">
    <reaction evidence="23">
        <text>Preferential cleavage: (Ac)2-L-Lys-D-Ala-|-D-Ala. Also transpeptidation of peptidyl-alanyl moieties that are N-acyl substituents of D-alanine.</text>
        <dbReference type="EC" id="3.4.16.4"/>
    </reaction>
</comment>
<comment type="similarity">
    <text evidence="3">In the C-terminal section; belongs to the transpeptidase family.</text>
</comment>
<evidence type="ECO:0000256" key="23">
    <source>
        <dbReference type="ARBA" id="ARBA00034000"/>
    </source>
</evidence>
<dbReference type="EMBL" id="MTHD01000001">
    <property type="protein sequence ID" value="OMG56516.1"/>
    <property type="molecule type" value="Genomic_DNA"/>
</dbReference>
<dbReference type="NCBIfam" id="TIGR02074">
    <property type="entry name" value="PBP_1a_fam"/>
    <property type="match status" value="1"/>
</dbReference>
<keyword evidence="17" id="KW-0573">Peptidoglycan synthesis</keyword>
<dbReference type="GO" id="GO:0009252">
    <property type="term" value="P:peptidoglycan biosynthetic process"/>
    <property type="evidence" value="ECO:0007669"/>
    <property type="project" value="UniProtKB-UniPathway"/>
</dbReference>
<dbReference type="EC" id="2.4.99.28" evidence="24"/>
<dbReference type="SUPFAM" id="SSF53955">
    <property type="entry name" value="Lysozyme-like"/>
    <property type="match status" value="1"/>
</dbReference>
<evidence type="ECO:0000256" key="13">
    <source>
        <dbReference type="ARBA" id="ARBA00022692"/>
    </source>
</evidence>
<keyword evidence="7" id="KW-1003">Cell membrane</keyword>
<dbReference type="PANTHER" id="PTHR32282:SF27">
    <property type="entry name" value="PENICILLIN-BINDING PROTEIN 1A"/>
    <property type="match status" value="1"/>
</dbReference>
<dbReference type="InterPro" id="IPR036950">
    <property type="entry name" value="PBP_transglycosylase"/>
</dbReference>
<dbReference type="InterPro" id="IPR031376">
    <property type="entry name" value="PCB_OB"/>
</dbReference>
<keyword evidence="21" id="KW-0511">Multifunctional enzyme</keyword>
<evidence type="ECO:0000256" key="7">
    <source>
        <dbReference type="ARBA" id="ARBA00022475"/>
    </source>
</evidence>
<evidence type="ECO:0000256" key="9">
    <source>
        <dbReference type="ARBA" id="ARBA00022645"/>
    </source>
</evidence>
<dbReference type="GO" id="GO:0071555">
    <property type="term" value="P:cell wall organization"/>
    <property type="evidence" value="ECO:0007669"/>
    <property type="project" value="UniProtKB-KW"/>
</dbReference>
<evidence type="ECO:0000256" key="20">
    <source>
        <dbReference type="ARBA" id="ARBA00023251"/>
    </source>
</evidence>
<dbReference type="GO" id="GO:0009002">
    <property type="term" value="F:serine-type D-Ala-D-Ala carboxypeptidase activity"/>
    <property type="evidence" value="ECO:0007669"/>
    <property type="project" value="UniProtKB-EC"/>
</dbReference>
<sequence length="778" mass="85621">MSFFATAVRFLALPFTPANYRNDLRRTLLALGAVGALAMFLLLGATLLSILPKLTTLDVVTDYRPKIPLRIYTADGALLGEFGEERRDFTPIQEIPPVLKDALLAIEDARFYEHGGVDYRGVARAITAGLTGGMRQGASTITMQVARNFFLTQEKTLTRKLTEVLLSYRIESALSKDQILELYMNQIYLGQRTYGFSSAARTYFKKRLPELTLAEAAMLAGIPQNPVKHNPAVNPVRAKARQELVLKRMLHLEKITQAQFDEAIGQPLEIGRSLQFEAHADHVAELVRQELYAQYKEETYTQGFIVHTTLDKAEQNAAYDSVRRNVLAYDQRHGYRGPEGFVTLPTDADEREDVIDQTLARHPGSDNLIAAVVTEVSAKLVRAEPATGDTLEITGNGLRFAARALQPNARTDIRIRIGSVIRVSQDSKGRWAIAQMPEVDAAFVALNAEDGSYRALVGGFDFYRKQFNRVTSAWRQPGSIIKPFVYSAALEKGFSPATLMNDAPLSLPGGENGQPWEPGNDDGYDGPISLRRALARSKNVVAVRLLQAISPQYAQDYLQRFGFEAAKHPANLTMVLGSGSVTPLQMARAYAVFANGGFTVTPRLIEKITDARGNVLWEAPPPPVRQENQRAIDPRNAFIIDSMLREVASSGTGAAASQRLGRHDLAGKTGTTSDAVDGWFAGYSGNIVAVSWMGHDQPRSLGAREFGATLALPMWTDYMRQALSGKPPSERTPPRGVSYVDGDWYYDEFIGDAGVKALDVEVSPLDSVFDAIRKVFGD</sequence>
<evidence type="ECO:0000256" key="2">
    <source>
        <dbReference type="ARBA" id="ARBA00004752"/>
    </source>
</evidence>
<proteinExistence type="inferred from homology"/>
<evidence type="ECO:0000256" key="16">
    <source>
        <dbReference type="ARBA" id="ARBA00022968"/>
    </source>
</evidence>
<evidence type="ECO:0000256" key="19">
    <source>
        <dbReference type="ARBA" id="ARBA00023136"/>
    </source>
</evidence>
<protein>
    <recommendedName>
        <fullName evidence="6">Penicillin-binding protein 1A</fullName>
        <ecNumber evidence="24">2.4.99.28</ecNumber>
        <ecNumber evidence="5">3.4.16.4</ecNumber>
    </recommendedName>
</protein>
<keyword evidence="10" id="KW-0645">Protease</keyword>
<comment type="subcellular location">
    <subcellularLocation>
        <location evidence="1">Cell inner membrane</location>
        <topology evidence="1">Single-pass type II membrane protein</topology>
    </subcellularLocation>
</comment>
<dbReference type="GO" id="GO:0005886">
    <property type="term" value="C:plasma membrane"/>
    <property type="evidence" value="ECO:0007669"/>
    <property type="project" value="UniProtKB-SubCell"/>
</dbReference>
<evidence type="ECO:0000259" key="29">
    <source>
        <dbReference type="Pfam" id="PF00912"/>
    </source>
</evidence>
<evidence type="ECO:0000256" key="25">
    <source>
        <dbReference type="ARBA" id="ARBA00049902"/>
    </source>
</evidence>
<organism evidence="31 32">
    <name type="scientific">Azonexus hydrophilus</name>
    <dbReference type="NCBI Taxonomy" id="418702"/>
    <lineage>
        <taxon>Bacteria</taxon>
        <taxon>Pseudomonadati</taxon>
        <taxon>Pseudomonadota</taxon>
        <taxon>Betaproteobacteria</taxon>
        <taxon>Rhodocyclales</taxon>
        <taxon>Azonexaceae</taxon>
        <taxon>Azonexus</taxon>
    </lineage>
</organism>
<dbReference type="InterPro" id="IPR012338">
    <property type="entry name" value="Beta-lactam/transpept-like"/>
</dbReference>
<feature type="transmembrane region" description="Helical" evidence="27">
    <location>
        <begin position="28"/>
        <end position="51"/>
    </location>
</feature>
<evidence type="ECO:0000256" key="1">
    <source>
        <dbReference type="ARBA" id="ARBA00004249"/>
    </source>
</evidence>
<comment type="pathway">
    <text evidence="2">Cell wall biogenesis; peptidoglycan biosynthesis.</text>
</comment>
<comment type="similarity">
    <text evidence="4">In the N-terminal section; belongs to the glycosyltransferase 51 family.</text>
</comment>
<dbReference type="GO" id="GO:0008955">
    <property type="term" value="F:peptidoglycan glycosyltransferase activity"/>
    <property type="evidence" value="ECO:0007669"/>
    <property type="project" value="UniProtKB-EC"/>
</dbReference>
<keyword evidence="20" id="KW-0046">Antibiotic resistance</keyword>
<comment type="pathway">
    <text evidence="26">Glycan biosynthesis.</text>
</comment>
<dbReference type="EC" id="3.4.16.4" evidence="5"/>
<evidence type="ECO:0000256" key="10">
    <source>
        <dbReference type="ARBA" id="ARBA00022670"/>
    </source>
</evidence>
<reference evidence="31 32" key="1">
    <citation type="submission" date="2016-10" db="EMBL/GenBank/DDBJ databases">
        <title>Alkaliphiles isolated from bioreactors.</title>
        <authorList>
            <person name="Salah Z."/>
            <person name="Rout S.P."/>
            <person name="Humphreys P.N."/>
        </authorList>
    </citation>
    <scope>NUCLEOTIDE SEQUENCE [LARGE SCALE GENOMIC DNA]</scope>
    <source>
        <strain evidence="31 32">ZS02</strain>
    </source>
</reference>
<dbReference type="GO" id="GO:0008360">
    <property type="term" value="P:regulation of cell shape"/>
    <property type="evidence" value="ECO:0007669"/>
    <property type="project" value="UniProtKB-KW"/>
</dbReference>
<dbReference type="GO" id="GO:0046677">
    <property type="term" value="P:response to antibiotic"/>
    <property type="evidence" value="ECO:0007669"/>
    <property type="project" value="UniProtKB-KW"/>
</dbReference>
<accession>A0A1R1ICL8</accession>
<evidence type="ECO:0000256" key="12">
    <source>
        <dbReference type="ARBA" id="ARBA00022679"/>
    </source>
</evidence>
<evidence type="ECO:0000256" key="8">
    <source>
        <dbReference type="ARBA" id="ARBA00022519"/>
    </source>
</evidence>
<evidence type="ECO:0000256" key="24">
    <source>
        <dbReference type="ARBA" id="ARBA00044770"/>
    </source>
</evidence>
<name>A0A1R1ICL8_9RHOO</name>
<dbReference type="STRING" id="418702.BJN45_02545"/>
<evidence type="ECO:0000256" key="11">
    <source>
        <dbReference type="ARBA" id="ARBA00022676"/>
    </source>
</evidence>
<dbReference type="GO" id="GO:0030288">
    <property type="term" value="C:outer membrane-bounded periplasmic space"/>
    <property type="evidence" value="ECO:0007669"/>
    <property type="project" value="TreeGrafter"/>
</dbReference>
<evidence type="ECO:0000256" key="22">
    <source>
        <dbReference type="ARBA" id="ARBA00023316"/>
    </source>
</evidence>
<evidence type="ECO:0000256" key="26">
    <source>
        <dbReference type="ARBA" id="ARBA00060592"/>
    </source>
</evidence>
<dbReference type="InterPro" id="IPR001264">
    <property type="entry name" value="Glyco_trans_51"/>
</dbReference>